<reference evidence="2 3" key="1">
    <citation type="submission" date="2024-12" db="EMBL/GenBank/DDBJ databases">
        <title>Forecasting of Potato common scab and diversities of Pathogenic streptomyces spp. in china.</title>
        <authorList>
            <person name="Handique U."/>
            <person name="Wu J."/>
        </authorList>
    </citation>
    <scope>NUCLEOTIDE SEQUENCE [LARGE SCALE GENOMIC DNA]</scope>
    <source>
        <strain evidence="2 3">ZRIMU1585</strain>
    </source>
</reference>
<feature type="transmembrane region" description="Helical" evidence="1">
    <location>
        <begin position="56"/>
        <end position="80"/>
    </location>
</feature>
<dbReference type="GeneID" id="93760773"/>
<proteinExistence type="predicted"/>
<sequence>MQALTAGVALVGLAGYLIYLGMQIRDAYDKDIVGCKTSGDCEGATQLFLSDYELQVFLASVLLISVPALIGLFWGAPLITRELEGGTHRLVWNQSVSRTRWLVVKLSFIALASVIVVGVFSLLLTWAASPYDLVQGERFGAMGFMSRNITPLAYAVFAFVLAVTMGLLIRRTLPAMVVALAVVAAFQVITSFGIRPHLQEPSTATVALEADTEFKAIRDENSKMQIKGYNISGAWMLDSTHTMLEADNKPFTVAQYEKECFNGDMDKVKACLATKNLHLDVAYQPANRYWRFQWIEFAGYLALSGLLVAFCIARIRRPLF</sequence>
<accession>A0ABW9IYZ7</accession>
<evidence type="ECO:0000313" key="3">
    <source>
        <dbReference type="Proteomes" id="UP001631993"/>
    </source>
</evidence>
<keyword evidence="1" id="KW-1133">Transmembrane helix</keyword>
<gene>
    <name evidence="2" type="ORF">ACKI1S_44965</name>
</gene>
<feature type="transmembrane region" description="Helical" evidence="1">
    <location>
        <begin position="176"/>
        <end position="194"/>
    </location>
</feature>
<keyword evidence="1" id="KW-0472">Membrane</keyword>
<name>A0ABW9IYZ7_STRGJ</name>
<keyword evidence="3" id="KW-1185">Reference proteome</keyword>
<dbReference type="EMBL" id="JBJVNE010000042">
    <property type="protein sequence ID" value="MFM9653231.1"/>
    <property type="molecule type" value="Genomic_DNA"/>
</dbReference>
<comment type="caution">
    <text evidence="2">The sequence shown here is derived from an EMBL/GenBank/DDBJ whole genome shotgun (WGS) entry which is preliminary data.</text>
</comment>
<feature type="transmembrane region" description="Helical" evidence="1">
    <location>
        <begin position="149"/>
        <end position="169"/>
    </location>
</feature>
<evidence type="ECO:0000313" key="2">
    <source>
        <dbReference type="EMBL" id="MFM9653231.1"/>
    </source>
</evidence>
<evidence type="ECO:0000256" key="1">
    <source>
        <dbReference type="SAM" id="Phobius"/>
    </source>
</evidence>
<feature type="transmembrane region" description="Helical" evidence="1">
    <location>
        <begin position="297"/>
        <end position="315"/>
    </location>
</feature>
<keyword evidence="1" id="KW-0812">Transmembrane</keyword>
<protein>
    <submittedName>
        <fullName evidence="2">ABC transporter permease subunit</fullName>
    </submittedName>
</protein>
<organism evidence="2 3">
    <name type="scientific">Streptomyces galilaeus</name>
    <dbReference type="NCBI Taxonomy" id="33899"/>
    <lineage>
        <taxon>Bacteria</taxon>
        <taxon>Bacillati</taxon>
        <taxon>Actinomycetota</taxon>
        <taxon>Actinomycetes</taxon>
        <taxon>Kitasatosporales</taxon>
        <taxon>Streptomycetaceae</taxon>
        <taxon>Streptomyces</taxon>
    </lineage>
</organism>
<feature type="transmembrane region" description="Helical" evidence="1">
    <location>
        <begin position="101"/>
        <end position="129"/>
    </location>
</feature>
<dbReference type="Proteomes" id="UP001631993">
    <property type="component" value="Unassembled WGS sequence"/>
</dbReference>
<dbReference type="RefSeq" id="WP_150473783.1">
    <property type="nucleotide sequence ID" value="NZ_BMVS01000045.1"/>
</dbReference>